<dbReference type="EMBL" id="JBHTMU010000026">
    <property type="protein sequence ID" value="MFD1343532.1"/>
    <property type="molecule type" value="Genomic_DNA"/>
</dbReference>
<comment type="caution">
    <text evidence="9">The sequence shown here is derived from an EMBL/GenBank/DDBJ whole genome shotgun (WGS) entry which is preliminary data.</text>
</comment>
<evidence type="ECO:0000256" key="4">
    <source>
        <dbReference type="ARBA" id="ARBA00022801"/>
    </source>
</evidence>
<name>A0ABW3ZL67_9RHOB</name>
<evidence type="ECO:0000256" key="5">
    <source>
        <dbReference type="ARBA" id="ARBA00037900"/>
    </source>
</evidence>
<feature type="domain" description="Isochorismatase-like" evidence="8">
    <location>
        <begin position="3"/>
        <end position="195"/>
    </location>
</feature>
<proteinExistence type="inferred from homology"/>
<evidence type="ECO:0000313" key="9">
    <source>
        <dbReference type="EMBL" id="MFD1343532.1"/>
    </source>
</evidence>
<dbReference type="PANTHER" id="PTHR11080:SF2">
    <property type="entry name" value="LD05707P"/>
    <property type="match status" value="1"/>
</dbReference>
<keyword evidence="3" id="KW-0479">Metal-binding</keyword>
<dbReference type="EC" id="3.5.1.19" evidence="6"/>
<evidence type="ECO:0000256" key="3">
    <source>
        <dbReference type="ARBA" id="ARBA00022723"/>
    </source>
</evidence>
<dbReference type="Pfam" id="PF00857">
    <property type="entry name" value="Isochorismatase"/>
    <property type="match status" value="1"/>
</dbReference>
<protein>
    <recommendedName>
        <fullName evidence="6">nicotinamidase</fullName>
        <ecNumber evidence="6">3.5.1.19</ecNumber>
    </recommendedName>
    <alternativeName>
        <fullName evidence="7">Nicotinamide deamidase</fullName>
    </alternativeName>
</protein>
<reference evidence="10" key="1">
    <citation type="journal article" date="2019" name="Int. J. Syst. Evol. Microbiol.">
        <title>The Global Catalogue of Microorganisms (GCM) 10K type strain sequencing project: providing services to taxonomists for standard genome sequencing and annotation.</title>
        <authorList>
            <consortium name="The Broad Institute Genomics Platform"/>
            <consortium name="The Broad Institute Genome Sequencing Center for Infectious Disease"/>
            <person name="Wu L."/>
            <person name="Ma J."/>
        </authorList>
    </citation>
    <scope>NUCLEOTIDE SEQUENCE [LARGE SCALE GENOMIC DNA]</scope>
    <source>
        <strain evidence="10">CCUG 62953</strain>
    </source>
</reference>
<dbReference type="Proteomes" id="UP001597135">
    <property type="component" value="Unassembled WGS sequence"/>
</dbReference>
<dbReference type="GO" id="GO:0008936">
    <property type="term" value="F:nicotinamidase activity"/>
    <property type="evidence" value="ECO:0007669"/>
    <property type="project" value="UniProtKB-EC"/>
</dbReference>
<accession>A0ABW3ZL67</accession>
<comment type="pathway">
    <text evidence="5">Cofactor biosynthesis; nicotinate biosynthesis; nicotinate from nicotinamide: step 1/1.</text>
</comment>
<comment type="similarity">
    <text evidence="1">Belongs to the isochorismatase family.</text>
</comment>
<dbReference type="PANTHER" id="PTHR11080">
    <property type="entry name" value="PYRAZINAMIDASE/NICOTINAMIDASE"/>
    <property type="match status" value="1"/>
</dbReference>
<evidence type="ECO:0000256" key="1">
    <source>
        <dbReference type="ARBA" id="ARBA00006336"/>
    </source>
</evidence>
<dbReference type="RefSeq" id="WP_386804573.1">
    <property type="nucleotide sequence ID" value="NZ_JBHTMU010000026.1"/>
</dbReference>
<keyword evidence="2" id="KW-0662">Pyridine nucleotide biosynthesis</keyword>
<dbReference type="InterPro" id="IPR036380">
    <property type="entry name" value="Isochorismatase-like_sf"/>
</dbReference>
<evidence type="ECO:0000256" key="6">
    <source>
        <dbReference type="ARBA" id="ARBA00039017"/>
    </source>
</evidence>
<dbReference type="NCBIfam" id="NF008623">
    <property type="entry name" value="PRK11609.1"/>
    <property type="match status" value="1"/>
</dbReference>
<gene>
    <name evidence="9" type="primary">pncA</name>
    <name evidence="9" type="ORF">ACFQ4E_13970</name>
</gene>
<sequence length="198" mass="21395">MQALLVIDIQKDFCPGGALAVAGGDEIVAPVNALMQSAEAVILTQDWHPRDHSSFASQHDDKTPFETVEMPYGTQVLWPDHCVIGSDGAAFHPGLEVDRAELVIRKGFRRGIDSYSAFFENDHETPTGLDGYLRSRGIDTLTLVGLATDFCVGFSALDAARLGYRVTVRRDLCRAIDLDGSLAAAEAQMRDAGVTLEG</sequence>
<evidence type="ECO:0000256" key="7">
    <source>
        <dbReference type="ARBA" id="ARBA00043224"/>
    </source>
</evidence>
<organism evidence="9 10">
    <name type="scientific">Litorisediminicola beolgyonensis</name>
    <dbReference type="NCBI Taxonomy" id="1173614"/>
    <lineage>
        <taxon>Bacteria</taxon>
        <taxon>Pseudomonadati</taxon>
        <taxon>Pseudomonadota</taxon>
        <taxon>Alphaproteobacteria</taxon>
        <taxon>Rhodobacterales</taxon>
        <taxon>Paracoccaceae</taxon>
        <taxon>Litorisediminicola</taxon>
    </lineage>
</organism>
<dbReference type="CDD" id="cd01011">
    <property type="entry name" value="nicotinamidase"/>
    <property type="match status" value="1"/>
</dbReference>
<evidence type="ECO:0000313" key="10">
    <source>
        <dbReference type="Proteomes" id="UP001597135"/>
    </source>
</evidence>
<dbReference type="Gene3D" id="3.40.50.850">
    <property type="entry name" value="Isochorismatase-like"/>
    <property type="match status" value="1"/>
</dbReference>
<keyword evidence="10" id="KW-1185">Reference proteome</keyword>
<dbReference type="InterPro" id="IPR052347">
    <property type="entry name" value="Isochorismatase_Nicotinamidase"/>
</dbReference>
<keyword evidence="4 9" id="KW-0378">Hydrolase</keyword>
<dbReference type="SUPFAM" id="SSF52499">
    <property type="entry name" value="Isochorismatase-like hydrolases"/>
    <property type="match status" value="1"/>
</dbReference>
<dbReference type="InterPro" id="IPR000868">
    <property type="entry name" value="Isochorismatase-like_dom"/>
</dbReference>
<evidence type="ECO:0000259" key="8">
    <source>
        <dbReference type="Pfam" id="PF00857"/>
    </source>
</evidence>
<evidence type="ECO:0000256" key="2">
    <source>
        <dbReference type="ARBA" id="ARBA00022642"/>
    </source>
</evidence>